<dbReference type="EMBL" id="FMZX01000001">
    <property type="protein sequence ID" value="SDC32598.1"/>
    <property type="molecule type" value="Genomic_DNA"/>
</dbReference>
<dbReference type="AlphaFoldDB" id="A0A1G6KP29"/>
<evidence type="ECO:0000256" key="1">
    <source>
        <dbReference type="SAM" id="Phobius"/>
    </source>
</evidence>
<feature type="transmembrane region" description="Helical" evidence="1">
    <location>
        <begin position="109"/>
        <end position="128"/>
    </location>
</feature>
<keyword evidence="3" id="KW-1185">Reference proteome</keyword>
<dbReference type="STRING" id="938405.SAMN02927895_00773"/>
<dbReference type="Proteomes" id="UP000198925">
    <property type="component" value="Unassembled WGS sequence"/>
</dbReference>
<accession>A0A1G6KP29</accession>
<dbReference type="InterPro" id="IPR018723">
    <property type="entry name" value="DUF2254_membrane"/>
</dbReference>
<organism evidence="2 3">
    <name type="scientific">Belnapia rosea</name>
    <dbReference type="NCBI Taxonomy" id="938405"/>
    <lineage>
        <taxon>Bacteria</taxon>
        <taxon>Pseudomonadati</taxon>
        <taxon>Pseudomonadota</taxon>
        <taxon>Alphaproteobacteria</taxon>
        <taxon>Acetobacterales</taxon>
        <taxon>Roseomonadaceae</taxon>
        <taxon>Belnapia</taxon>
    </lineage>
</organism>
<keyword evidence="1" id="KW-0472">Membrane</keyword>
<name>A0A1G6KP29_9PROT</name>
<keyword evidence="1" id="KW-0812">Transmembrane</keyword>
<reference evidence="2 3" key="1">
    <citation type="submission" date="2016-10" db="EMBL/GenBank/DDBJ databases">
        <authorList>
            <person name="de Groot N.N."/>
        </authorList>
    </citation>
    <scope>NUCLEOTIDE SEQUENCE [LARGE SCALE GENOMIC DNA]</scope>
    <source>
        <strain evidence="2 3">CPCC 100156</strain>
    </source>
</reference>
<feature type="transmembrane region" description="Helical" evidence="1">
    <location>
        <begin position="62"/>
        <end position="88"/>
    </location>
</feature>
<evidence type="ECO:0000313" key="3">
    <source>
        <dbReference type="Proteomes" id="UP000198925"/>
    </source>
</evidence>
<sequence length="424" mass="44816">MSTSLRERIEALGDAFWLRPAILVLLGVILGEGAVWAEQLDGLRSLLPESWLYAGGEAGARALLGAIATSTIGVAGTTFSITVAALSLASGQMGPRLLRNFVRDAGNQVALGVFLGTFAYALVVLRTVRSVEEGTFVPHLGVTGALLLALVCVGTLTWFVHHIASGINVETVINTVHAELREAVARLTLDRPDAGPAGAPLPACPVTAEQSGYLRALDEEELAAWAAERGATLDLLVRPGDYIFPGTPVARVSPPALAAEAAGPVRDALSLGDRRAAAQDLEFAVRQLVEIAVRALSPGINDPFTAIAVLDRFGELLCRMTDRHLPGPAVLRDGRAVLLRRVVDYDGLLDAMFHMIRQNGAGSAAVLLRLMEVLGAVLAAEQAPERRATLRRHAGLALTAGRQELTERAALAALEERYSALPAP</sequence>
<evidence type="ECO:0000313" key="2">
    <source>
        <dbReference type="EMBL" id="SDC32598.1"/>
    </source>
</evidence>
<feature type="transmembrane region" description="Helical" evidence="1">
    <location>
        <begin position="140"/>
        <end position="160"/>
    </location>
</feature>
<feature type="transmembrane region" description="Helical" evidence="1">
    <location>
        <begin position="16"/>
        <end position="37"/>
    </location>
</feature>
<gene>
    <name evidence="2" type="ORF">SAMN04487779_1001585</name>
</gene>
<dbReference type="Pfam" id="PF10011">
    <property type="entry name" value="DUF2254"/>
    <property type="match status" value="1"/>
</dbReference>
<keyword evidence="1" id="KW-1133">Transmembrane helix</keyword>
<protein>
    <submittedName>
        <fullName evidence="2">Uncharacterized membrane protein</fullName>
    </submittedName>
</protein>
<dbReference type="RefSeq" id="WP_090660258.1">
    <property type="nucleotide sequence ID" value="NZ_FMZX01000001.1"/>
</dbReference>
<proteinExistence type="predicted"/>